<sequence length="1036" mass="111573">MFNYSASKLPGLQSLWDESMGDSRVCVAVLDGSVDLSHPSFQGAQLTKLPTLVSDAPVGKMASHGTHIASVIFGHHGSPVQGIAPGCRGLIVPVFSDRQNRSLLQIDLARAINQAVEQGANVINISGGELSESGAADPILEKAVRHCHENGVLIIAAAGNNACECLHVPAALPSVLAVGAMNDQGLPIDFSNWGQAYQNQGILAPGENILGAMLGGGTTLKFGTSFATPIVSGLVALLMSIQLKRGEKPNPHFIRQALLESALPCHPDTVPDARRCLAGRLNIPGAYELITKGETQEMSNQNWEVERMQPSEASNLGSAESVNQQQVYETTVVPTASSGQMGVVPAAHHQPVQQAMPVQQGMPVHYQQMGVVPAGYNQPVQHAMAVQQGMPVDYRQMGVVPAGHHQPVQQAMPVQQGMPVDYQQMGVVPAGHHQPVQQAMPVQQGMPVDYQQMGVVPAGHHQPVQQAMPVHPVHHGQMGIVPAAHTAPIQQAMPLQQGMPVHYQQMGVVPAGYNQPVQQAMAVQQGMPGHYQQMGVVPAGYNQPVQQAMAVQQGMPGHYQQMGVVPAGYNQPVQQAMAVQQGMPGHYQQMGVVPAGYNQPVQQAMAVQQGMPGHYQQMGVVPAGYNQPVQQAMPVQQGMPVHYQQMGVVPAGYNQPVQHATPVQQGMPVHYQQMGAVPAIAANTVAPTRVTPSGVVPSMGCGCDSGSKALVYAIGTIGYDFGTEARQDSFKQLMPLVDSQNVNIAVSTDTAVPANPFDVRQMTNYLLGTPDLDNGDLDLDSQNDYEVRRNEGTDNLSEAQSLIWTLNLELTPIYAIEPKGPSAQLVYKQLSKFLEGQALPQIGENSYNLGYIDKVSVPGILTGKTVQLFSGQVVPVLELYNLRGLYGWHIEVLIEDVIQAVLASGIDSLSEDEVREATGYALRAFLQRIYYDLRNLGQTSQERAFNYAATNAFQFADALVTVLQTSSSSSAGSMQLDTIGVERSPFCRVDSDCWDVKLKFFDPENDRRAKKILRYTIDVSDMMPVTMGQPRIWDAL</sequence>
<dbReference type="PANTHER" id="PTHR43806:SF11">
    <property type="entry name" value="CEREVISIN-RELATED"/>
    <property type="match status" value="1"/>
</dbReference>
<dbReference type="Gene3D" id="3.40.50.200">
    <property type="entry name" value="Peptidase S8/S53 domain"/>
    <property type="match status" value="1"/>
</dbReference>
<evidence type="ECO:0000256" key="5">
    <source>
        <dbReference type="PROSITE-ProRule" id="PRU01240"/>
    </source>
</evidence>
<evidence type="ECO:0000259" key="6">
    <source>
        <dbReference type="Pfam" id="PF00082"/>
    </source>
</evidence>
<dbReference type="PRINTS" id="PR00723">
    <property type="entry name" value="SUBTILISIN"/>
</dbReference>
<feature type="active site" description="Charge relay system" evidence="5">
    <location>
        <position position="31"/>
    </location>
</feature>
<feature type="domain" description="Peptidase S8/S53" evidence="6">
    <location>
        <begin position="24"/>
        <end position="262"/>
    </location>
</feature>
<dbReference type="InterPro" id="IPR050131">
    <property type="entry name" value="Peptidase_S8_subtilisin-like"/>
</dbReference>
<dbReference type="InterPro" id="IPR000209">
    <property type="entry name" value="Peptidase_S8/S53_dom"/>
</dbReference>
<gene>
    <name evidence="9" type="ORF">BJP36_31720</name>
</gene>
<comment type="similarity">
    <text evidence="1 5">Belongs to the peptidase S8 family.</text>
</comment>
<evidence type="ECO:0000313" key="10">
    <source>
        <dbReference type="Proteomes" id="UP000176944"/>
    </source>
</evidence>
<dbReference type="SUPFAM" id="SSF52743">
    <property type="entry name" value="Subtilisin-like"/>
    <property type="match status" value="1"/>
</dbReference>
<proteinExistence type="inferred from homology"/>
<evidence type="ECO:0000256" key="1">
    <source>
        <dbReference type="ARBA" id="ARBA00011073"/>
    </source>
</evidence>
<feature type="active site" description="Charge relay system" evidence="5">
    <location>
        <position position="225"/>
    </location>
</feature>
<keyword evidence="4 5" id="KW-0720">Serine protease</keyword>
<dbReference type="PROSITE" id="PS51892">
    <property type="entry name" value="SUBTILASE"/>
    <property type="match status" value="1"/>
</dbReference>
<dbReference type="Pfam" id="PF18065">
    <property type="entry name" value="PatG_C"/>
    <property type="match status" value="1"/>
</dbReference>
<evidence type="ECO:0000259" key="8">
    <source>
        <dbReference type="Pfam" id="PF18065"/>
    </source>
</evidence>
<evidence type="ECO:0000256" key="3">
    <source>
        <dbReference type="ARBA" id="ARBA00022801"/>
    </source>
</evidence>
<dbReference type="PANTHER" id="PTHR43806">
    <property type="entry name" value="PEPTIDASE S8"/>
    <property type="match status" value="1"/>
</dbReference>
<feature type="domain" description="PatG C-terminal" evidence="8">
    <location>
        <begin position="918"/>
        <end position="1033"/>
    </location>
</feature>
<evidence type="ECO:0000259" key="7">
    <source>
        <dbReference type="Pfam" id="PF18047"/>
    </source>
</evidence>
<evidence type="ECO:0000313" key="9">
    <source>
        <dbReference type="EMBL" id="AOY83810.1"/>
    </source>
</evidence>
<protein>
    <recommendedName>
        <fullName evidence="11">Peptidase S8</fullName>
    </recommendedName>
</protein>
<dbReference type="GO" id="GO:0004252">
    <property type="term" value="F:serine-type endopeptidase activity"/>
    <property type="evidence" value="ECO:0007669"/>
    <property type="project" value="UniProtKB-UniRule"/>
</dbReference>
<dbReference type="EMBL" id="CP017708">
    <property type="protein sequence ID" value="AOY83810.1"/>
    <property type="molecule type" value="Genomic_DNA"/>
</dbReference>
<dbReference type="InterPro" id="IPR040636">
    <property type="entry name" value="PatG_C"/>
</dbReference>
<dbReference type="InterPro" id="IPR015500">
    <property type="entry name" value="Peptidase_S8_subtilisin-rel"/>
</dbReference>
<evidence type="ECO:0000256" key="2">
    <source>
        <dbReference type="ARBA" id="ARBA00022670"/>
    </source>
</evidence>
<feature type="domain" description="PatG" evidence="7">
    <location>
        <begin position="711"/>
        <end position="860"/>
    </location>
</feature>
<dbReference type="CDD" id="cd07476">
    <property type="entry name" value="Peptidases_S8_thiazoline_oxidase_subtilisin-like_protease"/>
    <property type="match status" value="1"/>
</dbReference>
<dbReference type="Pfam" id="PF00082">
    <property type="entry name" value="Peptidase_S8"/>
    <property type="match status" value="1"/>
</dbReference>
<dbReference type="InterPro" id="IPR040483">
    <property type="entry name" value="PatG_dom"/>
</dbReference>
<feature type="active site" description="Charge relay system" evidence="5">
    <location>
        <position position="64"/>
    </location>
</feature>
<name>A0A1D9G8U3_MOOP1</name>
<dbReference type="PROSITE" id="PS00138">
    <property type="entry name" value="SUBTILASE_SER"/>
    <property type="match status" value="1"/>
</dbReference>
<organism evidence="9 10">
    <name type="scientific">Moorena producens (strain JHB)</name>
    <dbReference type="NCBI Taxonomy" id="1454205"/>
    <lineage>
        <taxon>Bacteria</taxon>
        <taxon>Bacillati</taxon>
        <taxon>Cyanobacteriota</taxon>
        <taxon>Cyanophyceae</taxon>
        <taxon>Coleofasciculales</taxon>
        <taxon>Coleofasciculaceae</taxon>
        <taxon>Moorena</taxon>
    </lineage>
</organism>
<evidence type="ECO:0000256" key="4">
    <source>
        <dbReference type="ARBA" id="ARBA00022825"/>
    </source>
</evidence>
<dbReference type="GO" id="GO:0006508">
    <property type="term" value="P:proteolysis"/>
    <property type="evidence" value="ECO:0007669"/>
    <property type="project" value="UniProtKB-KW"/>
</dbReference>
<accession>A0A1D9G8U3</accession>
<dbReference type="AlphaFoldDB" id="A0A1D9G8U3"/>
<reference evidence="10" key="1">
    <citation type="submission" date="2016-10" db="EMBL/GenBank/DDBJ databases">
        <title>Comparative genomics uncovers the prolific and rare metabolic potential of the cyanobacterial genus Moorea.</title>
        <authorList>
            <person name="Leao T."/>
            <person name="Castelao G."/>
            <person name="Korobeynikov A."/>
            <person name="Monroe E.A."/>
            <person name="Podell S."/>
            <person name="Glukhov E."/>
            <person name="Allen E."/>
            <person name="Gerwick W.H."/>
            <person name="Gerwick L."/>
        </authorList>
    </citation>
    <scope>NUCLEOTIDE SEQUENCE [LARGE SCALE GENOMIC DNA]</scope>
    <source>
        <strain evidence="10">JHB</strain>
    </source>
</reference>
<dbReference type="InterPro" id="IPR036852">
    <property type="entry name" value="Peptidase_S8/S53_dom_sf"/>
</dbReference>
<keyword evidence="2 5" id="KW-0645">Protease</keyword>
<dbReference type="Pfam" id="PF18047">
    <property type="entry name" value="PatG_D"/>
    <property type="match status" value="1"/>
</dbReference>
<dbReference type="Proteomes" id="UP000176944">
    <property type="component" value="Chromosome"/>
</dbReference>
<evidence type="ECO:0008006" key="11">
    <source>
        <dbReference type="Google" id="ProtNLM"/>
    </source>
</evidence>
<dbReference type="InterPro" id="IPR034056">
    <property type="entry name" value="Pep_S8_PatG/PatA-like"/>
</dbReference>
<keyword evidence="3 5" id="KW-0378">Hydrolase</keyword>
<dbReference type="InterPro" id="IPR023828">
    <property type="entry name" value="Peptidase_S8_Ser-AS"/>
</dbReference>